<dbReference type="RefSeq" id="XP_070023742.1">
    <property type="nucleotide sequence ID" value="XM_070167641.1"/>
</dbReference>
<sequence>MIFVMFDNQLTVPCMLSACRHNQLISRGILDYLCKLGCAELLFTLHQFPPDHSGLDFPFDPGSSLPSTYVGATRNFVFTQWNACTVPLNLALQYIATVCRWVITNSVGSNVLIGIAIHGFHIDIDDVVALDEQGAYGEWPLGLPTKDSLVADDKRNNIAAYIHLMVRVWSFFINLPKNALDIKEDERLGMAKNLRWLRGIFTDEDVYFYVLLFELPTISYISHKLDELLFHFKKILKTFLMVSSSRHSWCAIDSFLIKALVHSYFLYYESITVATFQLHLPRISEAGDGMKKNGYYGSHSWDYTTLCEEHQIWNPNVEIAFICEKLQLVYHFLIIKLSTQNILSNHGAIIKLHQFPLVSSATMYIVSLGGIVLLNCVWDPGINSKTMNLYVHTETSEAQLLLGSRGNFCFCVYSDSMTKVWDPGRQRDISSHSTDLAKGRVKYGIYHLTYLALI</sequence>
<evidence type="ECO:0000313" key="3">
    <source>
        <dbReference type="RefSeq" id="XP_009785941.1"/>
    </source>
</evidence>
<dbReference type="STRING" id="4096.A0A1U7X8G3"/>
<dbReference type="PANTHER" id="PTHR36702:SF1">
    <property type="entry name" value="HOLLIDAY JUNCTION RESOLVASE"/>
    <property type="match status" value="1"/>
</dbReference>
<dbReference type="RefSeq" id="XP_009785942.1">
    <property type="nucleotide sequence ID" value="XM_009787640.1"/>
</dbReference>
<evidence type="ECO:0000313" key="9">
    <source>
        <dbReference type="RefSeq" id="XP_009785947.1"/>
    </source>
</evidence>
<reference evidence="1" key="1">
    <citation type="journal article" date="2013" name="Genome Biol.">
        <title>Reference genomes and transcriptomes of Nicotiana sylvestris and Nicotiana tomentosiformis.</title>
        <authorList>
            <person name="Sierro N."/>
            <person name="Battey J.N."/>
            <person name="Ouadi S."/>
            <person name="Bovet L."/>
            <person name="Goepfert S."/>
            <person name="Bakaher N."/>
            <person name="Peitsch M.C."/>
            <person name="Ivanov N.V."/>
        </authorList>
    </citation>
    <scope>NUCLEOTIDE SEQUENCE [LARGE SCALE GENOMIC DNA]</scope>
</reference>
<dbReference type="Proteomes" id="UP000189701">
    <property type="component" value="Unplaced"/>
</dbReference>
<dbReference type="InterPro" id="IPR027902">
    <property type="entry name" value="DUF4487"/>
</dbReference>
<dbReference type="RefSeq" id="XP_009785945.1">
    <property type="nucleotide sequence ID" value="XM_009787643.1"/>
</dbReference>
<dbReference type="RefSeq" id="XP_009785944.1">
    <property type="nucleotide sequence ID" value="XM_009787642.1"/>
</dbReference>
<evidence type="ECO:0000313" key="8">
    <source>
        <dbReference type="RefSeq" id="XP_009785946.1"/>
    </source>
</evidence>
<dbReference type="PANTHER" id="PTHR36702">
    <property type="entry name" value="HOLLIDAY JUNCTION RESOLVASE"/>
    <property type="match status" value="1"/>
</dbReference>
<evidence type="ECO:0000313" key="7">
    <source>
        <dbReference type="RefSeq" id="XP_009785945.1"/>
    </source>
</evidence>
<dbReference type="GeneID" id="104234137"/>
<evidence type="ECO:0000313" key="5">
    <source>
        <dbReference type="RefSeq" id="XP_009785943.1"/>
    </source>
</evidence>
<dbReference type="RefSeq" id="XP_070023741.1">
    <property type="nucleotide sequence ID" value="XM_070167640.1"/>
</dbReference>
<dbReference type="Pfam" id="PF14868">
    <property type="entry name" value="DUF4487"/>
    <property type="match status" value="1"/>
</dbReference>
<keyword evidence="1" id="KW-1185">Reference proteome</keyword>
<dbReference type="RefSeq" id="XP_070023739.1">
    <property type="nucleotide sequence ID" value="XM_070167638.1"/>
</dbReference>
<dbReference type="RefSeq" id="XP_070023740.1">
    <property type="nucleotide sequence ID" value="XM_070167639.1"/>
</dbReference>
<organism evidence="1 3">
    <name type="scientific">Nicotiana sylvestris</name>
    <name type="common">Wood tobacco</name>
    <name type="synonym">South American tobacco</name>
    <dbReference type="NCBI Taxonomy" id="4096"/>
    <lineage>
        <taxon>Eukaryota</taxon>
        <taxon>Viridiplantae</taxon>
        <taxon>Streptophyta</taxon>
        <taxon>Embryophyta</taxon>
        <taxon>Tracheophyta</taxon>
        <taxon>Spermatophyta</taxon>
        <taxon>Magnoliopsida</taxon>
        <taxon>eudicotyledons</taxon>
        <taxon>Gunneridae</taxon>
        <taxon>Pentapetalae</taxon>
        <taxon>asterids</taxon>
        <taxon>lamiids</taxon>
        <taxon>Solanales</taxon>
        <taxon>Solanaceae</taxon>
        <taxon>Nicotianoideae</taxon>
        <taxon>Nicotianeae</taxon>
        <taxon>Nicotiana</taxon>
    </lineage>
</organism>
<dbReference type="RefSeq" id="XP_009785947.1">
    <property type="nucleotide sequence ID" value="XM_009787645.1"/>
</dbReference>
<protein>
    <submittedName>
        <fullName evidence="2 3">Uncharacterized protein LOC104234137</fullName>
    </submittedName>
</protein>
<dbReference type="RefSeq" id="XP_009785941.1">
    <property type="nucleotide sequence ID" value="XM_009787639.1"/>
</dbReference>
<evidence type="ECO:0000313" key="6">
    <source>
        <dbReference type="RefSeq" id="XP_009785944.1"/>
    </source>
</evidence>
<dbReference type="RefSeq" id="XP_009785946.1">
    <property type="nucleotide sequence ID" value="XM_009787644.1"/>
</dbReference>
<gene>
    <name evidence="2 3 4 5 6 7 8 9 10" type="primary">LOC104234137</name>
</gene>
<dbReference type="RefSeq" id="XP_009785940.1">
    <property type="nucleotide sequence ID" value="XM_009787638.1"/>
</dbReference>
<proteinExistence type="predicted"/>
<evidence type="ECO:0000313" key="2">
    <source>
        <dbReference type="RefSeq" id="XP_009785940.1"/>
    </source>
</evidence>
<accession>A0A1U7X8G3</accession>
<evidence type="ECO:0000313" key="4">
    <source>
        <dbReference type="RefSeq" id="XP_009785942.1"/>
    </source>
</evidence>
<reference evidence="2 3" key="2">
    <citation type="submission" date="2025-04" db="UniProtKB">
        <authorList>
            <consortium name="RefSeq"/>
        </authorList>
    </citation>
    <scope>IDENTIFICATION</scope>
    <source>
        <tissue evidence="2 3">Leaf</tissue>
    </source>
</reference>
<dbReference type="AlphaFoldDB" id="A0A1U7X8G3"/>
<evidence type="ECO:0000313" key="1">
    <source>
        <dbReference type="Proteomes" id="UP000189701"/>
    </source>
</evidence>
<name>A0A1U7X8G3_NICSY</name>
<evidence type="ECO:0000313" key="10">
    <source>
        <dbReference type="RefSeq" id="XP_009785948.1"/>
    </source>
</evidence>
<dbReference type="RefSeq" id="XP_009785948.1">
    <property type="nucleotide sequence ID" value="XM_009787646.1"/>
</dbReference>
<dbReference type="RefSeq" id="XP_009785943.1">
    <property type="nucleotide sequence ID" value="XM_009787641.1"/>
</dbReference>
<dbReference type="KEGG" id="nsy:104234137"/>